<name>A0ABZ0IT08_9BACT</name>
<gene>
    <name evidence="3" type="ORF">RT717_04520</name>
</gene>
<reference evidence="3 4" key="1">
    <citation type="journal article" date="2023" name="Microbiol. Resour. Announc.">
        <title>Complete Genome Sequence of Imperialibacter roseus strain P4T.</title>
        <authorList>
            <person name="Tizabi D.R."/>
            <person name="Bachvaroff T."/>
            <person name="Hill R.T."/>
        </authorList>
    </citation>
    <scope>NUCLEOTIDE SEQUENCE [LARGE SCALE GENOMIC DNA]</scope>
    <source>
        <strain evidence="3 4">P4T</strain>
    </source>
</reference>
<keyword evidence="4" id="KW-1185">Reference proteome</keyword>
<dbReference type="InterPro" id="IPR029017">
    <property type="entry name" value="Enolase-like_N"/>
</dbReference>
<proteinExistence type="predicted"/>
<dbReference type="Proteomes" id="UP001302349">
    <property type="component" value="Chromosome"/>
</dbReference>
<dbReference type="Gene3D" id="3.30.390.10">
    <property type="entry name" value="Enolase-like, N-terminal domain"/>
    <property type="match status" value="1"/>
</dbReference>
<dbReference type="InterPro" id="IPR029065">
    <property type="entry name" value="Enolase_C-like"/>
</dbReference>
<evidence type="ECO:0000259" key="2">
    <source>
        <dbReference type="SMART" id="SM00922"/>
    </source>
</evidence>
<dbReference type="Pfam" id="PF02746">
    <property type="entry name" value="MR_MLE_N"/>
    <property type="match status" value="1"/>
</dbReference>
<dbReference type="RefSeq" id="WP_317490540.1">
    <property type="nucleotide sequence ID" value="NZ_CP136051.1"/>
</dbReference>
<dbReference type="SMART" id="SM00922">
    <property type="entry name" value="MR_MLE"/>
    <property type="match status" value="1"/>
</dbReference>
<evidence type="ECO:0000313" key="3">
    <source>
        <dbReference type="EMBL" id="WOK07891.1"/>
    </source>
</evidence>
<protein>
    <submittedName>
        <fullName evidence="3">Mandelate racemase/muconate lactonizing enzyme family protein</fullName>
    </submittedName>
</protein>
<dbReference type="InterPro" id="IPR013342">
    <property type="entry name" value="Mandelate_racemase_C"/>
</dbReference>
<keyword evidence="1" id="KW-0456">Lyase</keyword>
<sequence length="505" mass="56597">MKSILQKLISENKQQEQHEAAAIQEEIDNPTTSDNRRDFLKKTAMGGIALTGIMGMTFEDSVAQTTSKVRKASNPSDLKITDMRYVTLDNGTSYTNARNVVIRIDTNQGIYGLGELRDGADPRYGLFLKSRILGLNPCNVEMIFKVIKQFGGHGRKAGGVSGVEMALWDLVGKAYDVPVWQLLGGKYRENVRLYAYVPAHNSKNMDIEKFKADCKVRMVDQGFTWLKMHPGIHVYSDVPGTVVNSNYIPGFNDDNLDNYLSYQNTRHAFTGVQITDKGLDLLSNYVGMIRDVVGYDIPLSADHFGHFDVNNCIRVANALEPYRLASLEDFVPWDNTEQLKHITDSINSPTITGEDIFGKEEFRKLCDVHAVDIVHPDMGTSGGILETKKIGDYAEETDVAMKMHFAGTPISFMANVHCAAATQNFMALELPVQCVDNPWWPQLVKMVGKKPLYTKGFAHVPTDAPGLGVELNEDELKKHLHAEDNSYFRPTPEWDAKRSHDRLWS</sequence>
<dbReference type="InterPro" id="IPR034593">
    <property type="entry name" value="DgoD-like"/>
</dbReference>
<dbReference type="PANTHER" id="PTHR48080">
    <property type="entry name" value="D-GALACTONATE DEHYDRATASE-RELATED"/>
    <property type="match status" value="1"/>
</dbReference>
<dbReference type="InterPro" id="IPR013341">
    <property type="entry name" value="Mandelate_racemase_N_dom"/>
</dbReference>
<evidence type="ECO:0000313" key="4">
    <source>
        <dbReference type="Proteomes" id="UP001302349"/>
    </source>
</evidence>
<dbReference type="InterPro" id="IPR019546">
    <property type="entry name" value="TAT_signal_bac_arc"/>
</dbReference>
<accession>A0ABZ0IT08</accession>
<dbReference type="Pfam" id="PF13378">
    <property type="entry name" value="MR_MLE_C"/>
    <property type="match status" value="1"/>
</dbReference>
<dbReference type="PANTHER" id="PTHR48080:SF2">
    <property type="entry name" value="D-GALACTONATE DEHYDRATASE"/>
    <property type="match status" value="1"/>
</dbReference>
<dbReference type="Gene3D" id="3.20.20.120">
    <property type="entry name" value="Enolase-like C-terminal domain"/>
    <property type="match status" value="1"/>
</dbReference>
<feature type="domain" description="Mandelate racemase/muconate lactonizing enzyme C-terminal" evidence="2">
    <location>
        <begin position="207"/>
        <end position="349"/>
    </location>
</feature>
<dbReference type="NCBIfam" id="TIGR01409">
    <property type="entry name" value="TAT_signal_seq"/>
    <property type="match status" value="1"/>
</dbReference>
<dbReference type="SFLD" id="SFLDG00179">
    <property type="entry name" value="mandelate_racemase"/>
    <property type="match status" value="1"/>
</dbReference>
<organism evidence="3 4">
    <name type="scientific">Imperialibacter roseus</name>
    <dbReference type="NCBI Taxonomy" id="1324217"/>
    <lineage>
        <taxon>Bacteria</taxon>
        <taxon>Pseudomonadati</taxon>
        <taxon>Bacteroidota</taxon>
        <taxon>Cytophagia</taxon>
        <taxon>Cytophagales</taxon>
        <taxon>Flammeovirgaceae</taxon>
        <taxon>Imperialibacter</taxon>
    </lineage>
</organism>
<dbReference type="SUPFAM" id="SSF51604">
    <property type="entry name" value="Enolase C-terminal domain-like"/>
    <property type="match status" value="1"/>
</dbReference>
<dbReference type="SFLD" id="SFLDS00001">
    <property type="entry name" value="Enolase"/>
    <property type="match status" value="1"/>
</dbReference>
<evidence type="ECO:0000256" key="1">
    <source>
        <dbReference type="ARBA" id="ARBA00023239"/>
    </source>
</evidence>
<dbReference type="SUPFAM" id="SSF54826">
    <property type="entry name" value="Enolase N-terminal domain-like"/>
    <property type="match status" value="1"/>
</dbReference>
<dbReference type="InterPro" id="IPR036849">
    <property type="entry name" value="Enolase-like_C_sf"/>
</dbReference>
<dbReference type="EMBL" id="CP136051">
    <property type="protein sequence ID" value="WOK07891.1"/>
    <property type="molecule type" value="Genomic_DNA"/>
</dbReference>
<dbReference type="CDD" id="cd03316">
    <property type="entry name" value="MR_like"/>
    <property type="match status" value="1"/>
</dbReference>